<accession>A0A163HCJ6</accession>
<dbReference type="AlphaFoldDB" id="A0A163HCJ6"/>
<dbReference type="GO" id="GO:0031505">
    <property type="term" value="P:fungal-type cell wall organization"/>
    <property type="evidence" value="ECO:0007669"/>
    <property type="project" value="TreeGrafter"/>
</dbReference>
<reference evidence="3 4" key="1">
    <citation type="journal article" date="2016" name="Sci. Rep.">
        <title>Draft genome sequencing and secretome analysis of fungal phytopathogen Ascochyta rabiei provides insight into the necrotrophic effector repertoire.</title>
        <authorList>
            <person name="Verma S."/>
            <person name="Gazara R.K."/>
            <person name="Nizam S."/>
            <person name="Parween S."/>
            <person name="Chattopadhyay D."/>
            <person name="Verma P.K."/>
        </authorList>
    </citation>
    <scope>NUCLEOTIDE SEQUENCE [LARGE SCALE GENOMIC DNA]</scope>
    <source>
        <strain evidence="3 4">ArDII</strain>
    </source>
</reference>
<feature type="transmembrane region" description="Helical" evidence="2">
    <location>
        <begin position="300"/>
        <end position="326"/>
    </location>
</feature>
<evidence type="ECO:0000313" key="4">
    <source>
        <dbReference type="Proteomes" id="UP000076837"/>
    </source>
</evidence>
<proteinExistence type="predicted"/>
<dbReference type="InterPro" id="IPR052413">
    <property type="entry name" value="SUR7_domain"/>
</dbReference>
<feature type="region of interest" description="Disordered" evidence="1">
    <location>
        <begin position="105"/>
        <end position="134"/>
    </location>
</feature>
<dbReference type="GO" id="GO:0051285">
    <property type="term" value="C:cell cortex of cell tip"/>
    <property type="evidence" value="ECO:0007669"/>
    <property type="project" value="TreeGrafter"/>
</dbReference>
<feature type="transmembrane region" description="Helical" evidence="2">
    <location>
        <begin position="265"/>
        <end position="288"/>
    </location>
</feature>
<sequence length="412" mass="44615">MATESQNSHGFQEKNFSIEPDLGDQRQSTYKALPSPPKTPKRVLMKYRFSGVFSLILSLTTFVLTLVVVLAGRNVGTFEGQYIIALNTSRVGQDVVTFERASATSTPLSGTSSTSSRLPNPTKSVLTSPPSIPTNSDNSLEGIGDILGNLSGSLTDIINDGLGDVINGVVGGIIKQTGVRDFYYVYLQKICSGSFSSADGSNADAVRVDDCRSWDNITESIEVLSNSIPSSVVVGQTRISIPLLAKTASSLQSALNALGALRRSVFAFLIITLIGSGLSVISTLPAMYFPQSRLLIYFNIFWPALATIFAFAAALLLSAIVVVGGFVNGLTGTVGVQIKQGGVMLLFVWLGFVFVGLVKLYWASVWFVETRKSSFVKRRRDEDEIGQWSGIGRELWRDVRGRRRKPSMRGDI</sequence>
<keyword evidence="2" id="KW-1133">Transmembrane helix</keyword>
<dbReference type="Proteomes" id="UP000076837">
    <property type="component" value="Unassembled WGS sequence"/>
</dbReference>
<dbReference type="PANTHER" id="PTHR28019:SF2">
    <property type="entry name" value="CELL MEMBRANE PROTEIN YLR413W-RELATED"/>
    <property type="match status" value="1"/>
</dbReference>
<dbReference type="Pfam" id="PF06687">
    <property type="entry name" value="SUR7"/>
    <property type="match status" value="1"/>
</dbReference>
<dbReference type="PANTHER" id="PTHR28019">
    <property type="entry name" value="CELL MEMBRANE PROTEIN YLR413W-RELATED"/>
    <property type="match status" value="1"/>
</dbReference>
<evidence type="ECO:0000256" key="1">
    <source>
        <dbReference type="SAM" id="MobiDB-lite"/>
    </source>
</evidence>
<feature type="transmembrane region" description="Helical" evidence="2">
    <location>
        <begin position="346"/>
        <end position="368"/>
    </location>
</feature>
<dbReference type="EMBL" id="JYNV01000132">
    <property type="protein sequence ID" value="KZM25238.1"/>
    <property type="molecule type" value="Genomic_DNA"/>
</dbReference>
<dbReference type="InterPro" id="IPR009571">
    <property type="entry name" value="SUR7/Rim9-like_fungi"/>
</dbReference>
<organism evidence="3 4">
    <name type="scientific">Didymella rabiei</name>
    <name type="common">Chickpea ascochyta blight fungus</name>
    <name type="synonym">Mycosphaerella rabiei</name>
    <dbReference type="NCBI Taxonomy" id="5454"/>
    <lineage>
        <taxon>Eukaryota</taxon>
        <taxon>Fungi</taxon>
        <taxon>Dikarya</taxon>
        <taxon>Ascomycota</taxon>
        <taxon>Pezizomycotina</taxon>
        <taxon>Dothideomycetes</taxon>
        <taxon>Pleosporomycetidae</taxon>
        <taxon>Pleosporales</taxon>
        <taxon>Pleosporineae</taxon>
        <taxon>Didymellaceae</taxon>
        <taxon>Ascochyta</taxon>
    </lineage>
</organism>
<keyword evidence="2" id="KW-0812">Transmembrane</keyword>
<dbReference type="OrthoDB" id="4159154at2759"/>
<dbReference type="GO" id="GO:0005886">
    <property type="term" value="C:plasma membrane"/>
    <property type="evidence" value="ECO:0007669"/>
    <property type="project" value="InterPro"/>
</dbReference>
<keyword evidence="4" id="KW-1185">Reference proteome</keyword>
<feature type="compositionally biased region" description="Polar residues" evidence="1">
    <location>
        <begin position="117"/>
        <end position="134"/>
    </location>
</feature>
<name>A0A163HCJ6_DIDRA</name>
<protein>
    <submittedName>
        <fullName evidence="3">Uncharacterized protein</fullName>
    </submittedName>
</protein>
<evidence type="ECO:0000256" key="2">
    <source>
        <dbReference type="SAM" id="Phobius"/>
    </source>
</evidence>
<feature type="transmembrane region" description="Helical" evidence="2">
    <location>
        <begin position="51"/>
        <end position="72"/>
    </location>
</feature>
<gene>
    <name evidence="3" type="ORF">ST47_g3604</name>
</gene>
<keyword evidence="2" id="KW-0472">Membrane</keyword>
<comment type="caution">
    <text evidence="3">The sequence shown here is derived from an EMBL/GenBank/DDBJ whole genome shotgun (WGS) entry which is preliminary data.</text>
</comment>
<evidence type="ECO:0000313" key="3">
    <source>
        <dbReference type="EMBL" id="KZM25238.1"/>
    </source>
</evidence>
<feature type="compositionally biased region" description="Low complexity" evidence="1">
    <location>
        <begin position="105"/>
        <end position="116"/>
    </location>
</feature>